<dbReference type="PANTHER" id="PTHR40743:SF1">
    <property type="entry name" value="POSSIBLE GLYCOSYLTRANSFERASE"/>
    <property type="match status" value="1"/>
</dbReference>
<sequence>MIFRLEMASTIKTTNLIIIHVVVILLLYCYASWPFTSIFKFSDHDEQNSPKMKNAHIVKDDWMDIASGDSKMTVTGRDIINDSASETTNSELGISDDRPKGCEVMLNIVTTFPIGSHTNGYEVPSPRQIEYFTALKINMNHPCVDQIHILTDLTKPKDVFNMINDQGVAKSDLRKYITVYSFHDHPTYKVLAKYAADNLKGTVVLFMNADISLDEGFENIKKAFLVDHGMKYAYSLSRHGERAQNATCELWDYCEHYHGSHDAHLMYIHDNFLPFEALELLDYPIDSWGAENVFMYVLLSVGYKIRNPCVILKIYHNHCSKTRSVERDRVNNAYSVGAEPVDSLIEPE</sequence>
<name>A0A8J1U0S0_OWEFU</name>
<evidence type="ECO:0000313" key="1">
    <source>
        <dbReference type="EMBL" id="CAH1786371.1"/>
    </source>
</evidence>
<dbReference type="OrthoDB" id="5977719at2759"/>
<accession>A0A8J1U0S0</accession>
<proteinExistence type="predicted"/>
<organism evidence="1 2">
    <name type="scientific">Owenia fusiformis</name>
    <name type="common">Polychaete worm</name>
    <dbReference type="NCBI Taxonomy" id="6347"/>
    <lineage>
        <taxon>Eukaryota</taxon>
        <taxon>Metazoa</taxon>
        <taxon>Spiralia</taxon>
        <taxon>Lophotrochozoa</taxon>
        <taxon>Annelida</taxon>
        <taxon>Polychaeta</taxon>
        <taxon>Sedentaria</taxon>
        <taxon>Canalipalpata</taxon>
        <taxon>Sabellida</taxon>
        <taxon>Oweniida</taxon>
        <taxon>Oweniidae</taxon>
        <taxon>Owenia</taxon>
    </lineage>
</organism>
<reference evidence="1" key="1">
    <citation type="submission" date="2022-03" db="EMBL/GenBank/DDBJ databases">
        <authorList>
            <person name="Martin C."/>
        </authorList>
    </citation>
    <scope>NUCLEOTIDE SEQUENCE</scope>
</reference>
<dbReference type="Proteomes" id="UP000749559">
    <property type="component" value="Unassembled WGS sequence"/>
</dbReference>
<keyword evidence="2" id="KW-1185">Reference proteome</keyword>
<comment type="caution">
    <text evidence="1">The sequence shown here is derived from an EMBL/GenBank/DDBJ whole genome shotgun (WGS) entry which is preliminary data.</text>
</comment>
<protein>
    <submittedName>
        <fullName evidence="1">Uncharacterized protein</fullName>
    </submittedName>
</protein>
<dbReference type="EMBL" id="CAIIXF020000006">
    <property type="protein sequence ID" value="CAH1786371.1"/>
    <property type="molecule type" value="Genomic_DNA"/>
</dbReference>
<evidence type="ECO:0000313" key="2">
    <source>
        <dbReference type="Proteomes" id="UP000749559"/>
    </source>
</evidence>
<dbReference type="PANTHER" id="PTHR40743">
    <property type="entry name" value="NUCLEOTIDE-DIPHOSPHO-SUGAR TRANSFERASE CONTAINING PROTEIN"/>
    <property type="match status" value="1"/>
</dbReference>
<gene>
    <name evidence="1" type="ORF">OFUS_LOCUS12284</name>
</gene>
<dbReference type="AlphaFoldDB" id="A0A8J1U0S0"/>